<dbReference type="EMBL" id="BJCC01000022">
    <property type="protein sequence ID" value="GCF94734.1"/>
    <property type="molecule type" value="Genomic_DNA"/>
</dbReference>
<dbReference type="OrthoDB" id="2242134at2"/>
<gene>
    <name evidence="1" type="ORF">NRIC_26250</name>
</gene>
<organism evidence="1 2">
    <name type="scientific">Enterococcus florum</name>
    <dbReference type="NCBI Taxonomy" id="2480627"/>
    <lineage>
        <taxon>Bacteria</taxon>
        <taxon>Bacillati</taxon>
        <taxon>Bacillota</taxon>
        <taxon>Bacilli</taxon>
        <taxon>Lactobacillales</taxon>
        <taxon>Enterococcaceae</taxon>
        <taxon>Enterococcus</taxon>
    </lineage>
</organism>
<name>A0A4P5PDT6_9ENTE</name>
<dbReference type="RefSeq" id="WP_146623142.1">
    <property type="nucleotide sequence ID" value="NZ_BJCC01000022.1"/>
</dbReference>
<protein>
    <submittedName>
        <fullName evidence="1">Uncharacterized protein</fullName>
    </submittedName>
</protein>
<sequence>MEEKKKRKKGWLLLALLLLLLGGYGTYHFFFAPKPQAMSVISGDFLPEGKDAKKMSDKELADLAQQKVDESNFTMMIASDATISSETQKGYLPIKNPKSNAYPVNVEIKEDQTGEIIYTSGAIHPGEEIDQVQLDQSLSKGTHQATATFSLYDAQTKKKQGEVSAGVTISVN</sequence>
<evidence type="ECO:0000313" key="1">
    <source>
        <dbReference type="EMBL" id="GCF94734.1"/>
    </source>
</evidence>
<comment type="caution">
    <text evidence="1">The sequence shown here is derived from an EMBL/GenBank/DDBJ whole genome shotgun (WGS) entry which is preliminary data.</text>
</comment>
<dbReference type="AlphaFoldDB" id="A0A4P5PDT6"/>
<accession>A0A4P5PDT6</accession>
<evidence type="ECO:0000313" key="2">
    <source>
        <dbReference type="Proteomes" id="UP000290567"/>
    </source>
</evidence>
<keyword evidence="2" id="KW-1185">Reference proteome</keyword>
<proteinExistence type="predicted"/>
<reference evidence="2" key="1">
    <citation type="submission" date="2019-02" db="EMBL/GenBank/DDBJ databases">
        <title>Draft genome sequence of Enterococcus sp. Gos25-1.</title>
        <authorList>
            <person name="Tanaka N."/>
            <person name="Shiwa Y."/>
            <person name="Fujita N."/>
        </authorList>
    </citation>
    <scope>NUCLEOTIDE SEQUENCE [LARGE SCALE GENOMIC DNA]</scope>
    <source>
        <strain evidence="2">Gos25-1</strain>
    </source>
</reference>
<dbReference type="Proteomes" id="UP000290567">
    <property type="component" value="Unassembled WGS sequence"/>
</dbReference>